<dbReference type="GeneID" id="94194179"/>
<dbReference type="InterPro" id="IPR010989">
    <property type="entry name" value="SNARE"/>
</dbReference>
<reference evidence="4 5" key="1">
    <citation type="submission" date="2021-06" db="EMBL/GenBank/DDBJ databases">
        <title>Genome sequence of Babesia caballi.</title>
        <authorList>
            <person name="Yamagishi J."/>
            <person name="Kidaka T."/>
            <person name="Ochi A."/>
        </authorList>
    </citation>
    <scope>NUCLEOTIDE SEQUENCE [LARGE SCALE GENOMIC DNA]</scope>
    <source>
        <strain evidence="4">USDA-D6B2</strain>
    </source>
</reference>
<keyword evidence="5" id="KW-1185">Reference proteome</keyword>
<comment type="caution">
    <text evidence="4">The sequence shown here is derived from an EMBL/GenBank/DDBJ whole genome shotgun (WGS) entry which is preliminary data.</text>
</comment>
<dbReference type="InterPro" id="IPR008491">
    <property type="entry name" value="CDK5RAP3"/>
</dbReference>
<evidence type="ECO:0000313" key="5">
    <source>
        <dbReference type="Proteomes" id="UP001497744"/>
    </source>
</evidence>
<feature type="coiled-coil region" evidence="2">
    <location>
        <begin position="709"/>
        <end position="736"/>
    </location>
</feature>
<protein>
    <submittedName>
        <fullName evidence="4">CDK5 regulatory subunit-associated protein 3</fullName>
    </submittedName>
</protein>
<keyword evidence="2" id="KW-0175">Coiled coil</keyword>
<dbReference type="Proteomes" id="UP001497744">
    <property type="component" value="Unassembled WGS sequence"/>
</dbReference>
<dbReference type="PANTHER" id="PTHR14894:SF0">
    <property type="entry name" value="CDK5 REGULATORY SUBUNIT-ASSOCIATED PROTEIN 3"/>
    <property type="match status" value="1"/>
</dbReference>
<dbReference type="PANTHER" id="PTHR14894">
    <property type="entry name" value="CDK5 REGULATORY SUBUNIT-ASSOCIATED PROTEIN 3"/>
    <property type="match status" value="1"/>
</dbReference>
<evidence type="ECO:0000313" key="4">
    <source>
        <dbReference type="EMBL" id="GIX62698.1"/>
    </source>
</evidence>
<feature type="coiled-coil region" evidence="2">
    <location>
        <begin position="224"/>
        <end position="251"/>
    </location>
</feature>
<accession>A0AAV4LR94</accession>
<evidence type="ECO:0000256" key="1">
    <source>
        <dbReference type="ARBA" id="ARBA00007478"/>
    </source>
</evidence>
<feature type="region of interest" description="Disordered" evidence="3">
    <location>
        <begin position="19"/>
        <end position="58"/>
    </location>
</feature>
<dbReference type="EMBL" id="BPLF01000002">
    <property type="protein sequence ID" value="GIX62698.1"/>
    <property type="molecule type" value="Genomic_DNA"/>
</dbReference>
<dbReference type="RefSeq" id="XP_067714767.1">
    <property type="nucleotide sequence ID" value="XM_067858666.1"/>
</dbReference>
<evidence type="ECO:0000256" key="3">
    <source>
        <dbReference type="SAM" id="MobiDB-lite"/>
    </source>
</evidence>
<dbReference type="GO" id="GO:0016020">
    <property type="term" value="C:membrane"/>
    <property type="evidence" value="ECO:0007669"/>
    <property type="project" value="InterPro"/>
</dbReference>
<gene>
    <name evidence="4" type="ORF">BcabD6B2_21330</name>
</gene>
<dbReference type="SUPFAM" id="SSF47661">
    <property type="entry name" value="t-snare proteins"/>
    <property type="match status" value="1"/>
</dbReference>
<dbReference type="GO" id="GO:0012505">
    <property type="term" value="C:endomembrane system"/>
    <property type="evidence" value="ECO:0007669"/>
    <property type="project" value="TreeGrafter"/>
</dbReference>
<proteinExistence type="inferred from homology"/>
<dbReference type="AlphaFoldDB" id="A0AAV4LR94"/>
<evidence type="ECO:0000256" key="2">
    <source>
        <dbReference type="SAM" id="Coils"/>
    </source>
</evidence>
<feature type="compositionally biased region" description="Basic and acidic residues" evidence="3">
    <location>
        <begin position="19"/>
        <end position="31"/>
    </location>
</feature>
<sequence length="751" mass="83668">MSYEGESRWLLEVEPPRFDAKNVGRGSHEASDAPPLASVSTGLSDDGDTSPEVTAPLDGKKSMQDYIEEISHLNGAIDEFSKIIQTLALFKYYIRNRKGNTNLEELHKRFNTFSVKCANKVRVIQQHVGTVNRDNHYAMAHREKLGFSYADLRARFNMQDASVNRLKTLMETYQSVIKEYTAAAKTIEEGAQAAAKGGTTTAAAAAVPVQPLTASAEASLIDELKSKSKDIMTLEKNARDLNQLFAELNVTIKKRGENIHNLEQQILLSAEQIDKGKEDMESALSSRGGQSTCKMAPVELPYNQILNWVMARGKTPEDCSKRLLALEELCKGLFEKHANLPESVKELRKHALGDCTEWYEVICEINDKLKEGEDATRVNFLGQYTYEPLYEADRILRAFRKHNLHIVSYYQQLQKQVSYNVPSIKKSIERLNKELVECKTRKADSIRKLNVGAGELRNRLKPYNVEIDEYPFHEDFKVCLRVKLIQAIVNKNAEVTIENYRRTVELAQGICAEVLPVFASFAKLQGMEGFYGQGAMENVRHAAEHGMEATAVGGSAKGEASAEAGRDAAASDAAVIEVVKDDDTVPLGEERKQLIFGTALGNSSFRQLLLGEMMELRAFVRVRVDELQNRSDTANYLFSQAGGGIDEFVQQPLSKYEKYLEMISDVVERLSGTAAMRALSILKNRHELDNEVAEQAVLTKRIETTSDALQKHAAELEAVRAAVKSTKAKLEKAAAEVVGDTVKIFGEVDDI</sequence>
<dbReference type="Gene3D" id="1.20.58.70">
    <property type="match status" value="1"/>
</dbReference>
<dbReference type="Pfam" id="PF05600">
    <property type="entry name" value="CDK5RAP3"/>
    <property type="match status" value="2"/>
</dbReference>
<name>A0AAV4LR94_BABCB</name>
<organism evidence="4 5">
    <name type="scientific">Babesia caballi</name>
    <dbReference type="NCBI Taxonomy" id="5871"/>
    <lineage>
        <taxon>Eukaryota</taxon>
        <taxon>Sar</taxon>
        <taxon>Alveolata</taxon>
        <taxon>Apicomplexa</taxon>
        <taxon>Aconoidasida</taxon>
        <taxon>Piroplasmida</taxon>
        <taxon>Babesiidae</taxon>
        <taxon>Babesia</taxon>
    </lineage>
</organism>
<dbReference type="GO" id="GO:0007346">
    <property type="term" value="P:regulation of mitotic cell cycle"/>
    <property type="evidence" value="ECO:0007669"/>
    <property type="project" value="TreeGrafter"/>
</dbReference>
<dbReference type="GO" id="GO:0016192">
    <property type="term" value="P:vesicle-mediated transport"/>
    <property type="evidence" value="ECO:0007669"/>
    <property type="project" value="InterPro"/>
</dbReference>
<comment type="similarity">
    <text evidence="1">Belongs to the CDK5RAP3 family.</text>
</comment>